<gene>
    <name evidence="7" type="ORF">Cgig2_011822</name>
</gene>
<organism evidence="7 8">
    <name type="scientific">Carnegiea gigantea</name>
    <dbReference type="NCBI Taxonomy" id="171969"/>
    <lineage>
        <taxon>Eukaryota</taxon>
        <taxon>Viridiplantae</taxon>
        <taxon>Streptophyta</taxon>
        <taxon>Embryophyta</taxon>
        <taxon>Tracheophyta</taxon>
        <taxon>Spermatophyta</taxon>
        <taxon>Magnoliopsida</taxon>
        <taxon>eudicotyledons</taxon>
        <taxon>Gunneridae</taxon>
        <taxon>Pentapetalae</taxon>
        <taxon>Caryophyllales</taxon>
        <taxon>Cactineae</taxon>
        <taxon>Cactaceae</taxon>
        <taxon>Cactoideae</taxon>
        <taxon>Echinocereeae</taxon>
        <taxon>Carnegiea</taxon>
    </lineage>
</organism>
<dbReference type="Proteomes" id="UP001153076">
    <property type="component" value="Unassembled WGS sequence"/>
</dbReference>
<dbReference type="PANTHER" id="PTHR24064">
    <property type="entry name" value="SOLUTE CARRIER FAMILY 22 MEMBER"/>
    <property type="match status" value="1"/>
</dbReference>
<dbReference type="EMBL" id="JAKOGI010000594">
    <property type="protein sequence ID" value="KAJ8432656.1"/>
    <property type="molecule type" value="Genomic_DNA"/>
</dbReference>
<comment type="subcellular location">
    <subcellularLocation>
        <location evidence="1">Membrane</location>
        <topology evidence="1">Multi-pass membrane protein</topology>
    </subcellularLocation>
</comment>
<dbReference type="SUPFAM" id="SSF103473">
    <property type="entry name" value="MFS general substrate transporter"/>
    <property type="match status" value="1"/>
</dbReference>
<name>A0A9Q1JWK8_9CARY</name>
<feature type="transmembrane region" description="Helical" evidence="6">
    <location>
        <begin position="388"/>
        <end position="410"/>
    </location>
</feature>
<keyword evidence="3 6" id="KW-1133">Transmembrane helix</keyword>
<dbReference type="Gene3D" id="1.20.1250.20">
    <property type="entry name" value="MFS general substrate transporter like domains"/>
    <property type="match status" value="1"/>
</dbReference>
<proteinExistence type="predicted"/>
<feature type="transmembrane region" description="Helical" evidence="6">
    <location>
        <begin position="417"/>
        <end position="436"/>
    </location>
</feature>
<keyword evidence="4 6" id="KW-0472">Membrane</keyword>
<reference evidence="7" key="1">
    <citation type="submission" date="2022-04" db="EMBL/GenBank/DDBJ databases">
        <title>Carnegiea gigantea Genome sequencing and assembly v2.</title>
        <authorList>
            <person name="Copetti D."/>
            <person name="Sanderson M.J."/>
            <person name="Burquez A."/>
            <person name="Wojciechowski M.F."/>
        </authorList>
    </citation>
    <scope>NUCLEOTIDE SEQUENCE</scope>
    <source>
        <strain evidence="7">SGP5-SGP5p</strain>
        <tissue evidence="7">Aerial part</tissue>
    </source>
</reference>
<protein>
    <submittedName>
        <fullName evidence="7">Uncharacterized protein</fullName>
    </submittedName>
</protein>
<evidence type="ECO:0000256" key="1">
    <source>
        <dbReference type="ARBA" id="ARBA00004141"/>
    </source>
</evidence>
<evidence type="ECO:0000313" key="7">
    <source>
        <dbReference type="EMBL" id="KAJ8432656.1"/>
    </source>
</evidence>
<dbReference type="InterPro" id="IPR036259">
    <property type="entry name" value="MFS_trans_sf"/>
</dbReference>
<dbReference type="OrthoDB" id="5296287at2759"/>
<dbReference type="AlphaFoldDB" id="A0A9Q1JWK8"/>
<comment type="caution">
    <text evidence="7">The sequence shown here is derived from an EMBL/GenBank/DDBJ whole genome shotgun (WGS) entry which is preliminary data.</text>
</comment>
<sequence length="521" mass="57389">MNPTHDFCTPQTKRSNNGRLKPTIPPRNDHSDGRFEYTHHHHEKNLSVDEHIEQYIGEFGWPQLIQSMLVSLACSFDAQQTFISVFTDAEPGWHSVGSLCGSYSDVCDLPNDATWAWNSPKESTIIYEWGLQCASSFVKVYPLLRSSSGVSLVGSCLPHWRTRGWGGRTSCCCRACLCLFRGFSQPSCLRMFGCMPCFGSCAGSAGLPLGPAPWSWLLKWSASVGEGSGDGLRVFLARVPIPPRNSLHQQGEIMANHLHMDFNADPNILCPGPLLREGISTVAPYQGENCFALNWVLIHQNPASGRKEEAVENLKNIATLHQSSLTLSFFGEEEAPHGHDVDVYSALKILVAKTWALHRLVGVMIMSTCIGGVYYGMPLALGNLPLNLYLSCTLNALSELPASFITFVLIDKLNRKCSLIGLTIMSGICSVLVVIVQDFYHGRLMELRGVYGPPGTSVWGHLQLATGGSGPHKTVLDVRGVWARDRCVWIVCRRLPETRGVALSDTMEEEEDKEKAKLAVV</sequence>
<keyword evidence="2 6" id="KW-0812">Transmembrane</keyword>
<feature type="transmembrane region" description="Helical" evidence="6">
    <location>
        <begin position="356"/>
        <end position="376"/>
    </location>
</feature>
<dbReference type="GO" id="GO:0016020">
    <property type="term" value="C:membrane"/>
    <property type="evidence" value="ECO:0007669"/>
    <property type="project" value="UniProtKB-SubCell"/>
</dbReference>
<evidence type="ECO:0000256" key="6">
    <source>
        <dbReference type="SAM" id="Phobius"/>
    </source>
</evidence>
<evidence type="ECO:0000256" key="4">
    <source>
        <dbReference type="ARBA" id="ARBA00023136"/>
    </source>
</evidence>
<feature type="compositionally biased region" description="Polar residues" evidence="5">
    <location>
        <begin position="1"/>
        <end position="18"/>
    </location>
</feature>
<feature type="region of interest" description="Disordered" evidence="5">
    <location>
        <begin position="1"/>
        <end position="35"/>
    </location>
</feature>
<evidence type="ECO:0000313" key="8">
    <source>
        <dbReference type="Proteomes" id="UP001153076"/>
    </source>
</evidence>
<evidence type="ECO:0000256" key="3">
    <source>
        <dbReference type="ARBA" id="ARBA00022989"/>
    </source>
</evidence>
<accession>A0A9Q1JWK8</accession>
<keyword evidence="8" id="KW-1185">Reference proteome</keyword>
<evidence type="ECO:0000256" key="2">
    <source>
        <dbReference type="ARBA" id="ARBA00022692"/>
    </source>
</evidence>
<evidence type="ECO:0000256" key="5">
    <source>
        <dbReference type="SAM" id="MobiDB-lite"/>
    </source>
</evidence>